<evidence type="ECO:0000313" key="6">
    <source>
        <dbReference type="Proteomes" id="UP000789405"/>
    </source>
</evidence>
<dbReference type="AlphaFoldDB" id="A0A9N9K8L9"/>
<dbReference type="PANTHER" id="PTHR17583">
    <property type="entry name" value="PHOSPHOINOSITIDE 3-KINASE REGULATORY SUBUNIT 4"/>
    <property type="match status" value="1"/>
</dbReference>
<keyword evidence="1" id="KW-0418">Kinase</keyword>
<dbReference type="Gene3D" id="1.25.10.10">
    <property type="entry name" value="Leucine-rich Repeat Variant"/>
    <property type="match status" value="1"/>
</dbReference>
<evidence type="ECO:0000256" key="2">
    <source>
        <dbReference type="ARBA" id="ARBA00022737"/>
    </source>
</evidence>
<dbReference type="GO" id="GO:0005770">
    <property type="term" value="C:late endosome"/>
    <property type="evidence" value="ECO:0007669"/>
    <property type="project" value="TreeGrafter"/>
</dbReference>
<reference evidence="5" key="1">
    <citation type="submission" date="2021-06" db="EMBL/GenBank/DDBJ databases">
        <authorList>
            <person name="Kallberg Y."/>
            <person name="Tangrot J."/>
            <person name="Rosling A."/>
        </authorList>
    </citation>
    <scope>NUCLEOTIDE SEQUENCE</scope>
    <source>
        <strain evidence="5">MA453B</strain>
    </source>
</reference>
<dbReference type="GO" id="GO:0045324">
    <property type="term" value="P:late endosome to vacuole transport"/>
    <property type="evidence" value="ECO:0007669"/>
    <property type="project" value="InterPro"/>
</dbReference>
<dbReference type="SUPFAM" id="SSF48371">
    <property type="entry name" value="ARM repeat"/>
    <property type="match status" value="1"/>
</dbReference>
<dbReference type="PANTHER" id="PTHR17583:SF0">
    <property type="entry name" value="PHOSPHOINOSITIDE 3-KINASE REGULATORY SUBUNIT 4"/>
    <property type="match status" value="1"/>
</dbReference>
<feature type="domain" description="Phosphatase 2A Regulatory Subunit A helical" evidence="4">
    <location>
        <begin position="9"/>
        <end position="201"/>
    </location>
</feature>
<dbReference type="PROSITE" id="PS50077">
    <property type="entry name" value="HEAT_REPEAT"/>
    <property type="match status" value="1"/>
</dbReference>
<name>A0A9N9K8L9_9GLOM</name>
<evidence type="ECO:0000259" key="4">
    <source>
        <dbReference type="Pfam" id="PF22956"/>
    </source>
</evidence>
<dbReference type="GO" id="GO:0034271">
    <property type="term" value="C:phosphatidylinositol 3-kinase complex, class III, type I"/>
    <property type="evidence" value="ECO:0007669"/>
    <property type="project" value="TreeGrafter"/>
</dbReference>
<evidence type="ECO:0000313" key="5">
    <source>
        <dbReference type="EMBL" id="CAG8816112.1"/>
    </source>
</evidence>
<dbReference type="InterPro" id="IPR016024">
    <property type="entry name" value="ARM-type_fold"/>
</dbReference>
<gene>
    <name evidence="5" type="ORF">DERYTH_LOCUS26230</name>
</gene>
<keyword evidence="1" id="KW-0808">Transferase</keyword>
<dbReference type="InterPro" id="IPR021133">
    <property type="entry name" value="HEAT_type_2"/>
</dbReference>
<dbReference type="Proteomes" id="UP000789405">
    <property type="component" value="Unassembled WGS sequence"/>
</dbReference>
<protein>
    <submittedName>
        <fullName evidence="5">21868_t:CDS:1</fullName>
    </submittedName>
</protein>
<dbReference type="InterPro" id="IPR045162">
    <property type="entry name" value="Vps15-like"/>
</dbReference>
<dbReference type="InterPro" id="IPR055231">
    <property type="entry name" value="2AA_helical"/>
</dbReference>
<organism evidence="5 6">
    <name type="scientific">Dentiscutata erythropus</name>
    <dbReference type="NCBI Taxonomy" id="1348616"/>
    <lineage>
        <taxon>Eukaryota</taxon>
        <taxon>Fungi</taxon>
        <taxon>Fungi incertae sedis</taxon>
        <taxon>Mucoromycota</taxon>
        <taxon>Glomeromycotina</taxon>
        <taxon>Glomeromycetes</taxon>
        <taxon>Diversisporales</taxon>
        <taxon>Gigasporaceae</taxon>
        <taxon>Dentiscutata</taxon>
    </lineage>
</organism>
<dbReference type="Pfam" id="PF22956">
    <property type="entry name" value="VPS15-like_hel"/>
    <property type="match status" value="1"/>
</dbReference>
<dbReference type="EMBL" id="CAJVPY010053464">
    <property type="protein sequence ID" value="CAG8816112.1"/>
    <property type="molecule type" value="Genomic_DNA"/>
</dbReference>
<dbReference type="GO" id="GO:0071561">
    <property type="term" value="C:nucleus-vacuole junction"/>
    <property type="evidence" value="ECO:0007669"/>
    <property type="project" value="TreeGrafter"/>
</dbReference>
<dbReference type="GO" id="GO:0004674">
    <property type="term" value="F:protein serine/threonine kinase activity"/>
    <property type="evidence" value="ECO:0007669"/>
    <property type="project" value="UniProtKB-KW"/>
</dbReference>
<keyword evidence="2" id="KW-0677">Repeat</keyword>
<proteinExistence type="predicted"/>
<dbReference type="GO" id="GO:0016236">
    <property type="term" value="P:macroautophagy"/>
    <property type="evidence" value="ECO:0007669"/>
    <property type="project" value="InterPro"/>
</dbReference>
<feature type="non-terminal residue" evidence="5">
    <location>
        <position position="201"/>
    </location>
</feature>
<dbReference type="OrthoDB" id="242910at2759"/>
<keyword evidence="6" id="KW-1185">Reference proteome</keyword>
<evidence type="ECO:0000256" key="3">
    <source>
        <dbReference type="PROSITE-ProRule" id="PRU00103"/>
    </source>
</evidence>
<dbReference type="GO" id="GO:0006623">
    <property type="term" value="P:protein targeting to vacuole"/>
    <property type="evidence" value="ECO:0007669"/>
    <property type="project" value="TreeGrafter"/>
</dbReference>
<feature type="repeat" description="HEAT" evidence="3">
    <location>
        <begin position="49"/>
        <end position="81"/>
    </location>
</feature>
<comment type="caution">
    <text evidence="5">The sequence shown here is derived from an EMBL/GenBank/DDBJ whole genome shotgun (WGS) entry which is preliminary data.</text>
</comment>
<evidence type="ECO:0000256" key="1">
    <source>
        <dbReference type="ARBA" id="ARBA00022527"/>
    </source>
</evidence>
<keyword evidence="1" id="KW-0723">Serine/threonine-protein kinase</keyword>
<accession>A0A9N9K8L9</accession>
<sequence>MKDDGALIFLSLLCATVRNTAYPSSKLHALDMLLAIGQHLEDEFKLDRLVPYLIALLDDEVGLVRASTVKTLANLLSLVETITPFNATIFPEYIMPKLRKFATDPEILVRMTYAQCITTFAETALRFLELAQASHDSTLHELQSIIQEQVTTLLIDSESAVKRALLSNITSLCIFFGRQKANDVLLSHMITYLNDRDWMLR</sequence>
<dbReference type="GO" id="GO:0034272">
    <property type="term" value="C:phosphatidylinositol 3-kinase complex, class III, type II"/>
    <property type="evidence" value="ECO:0007669"/>
    <property type="project" value="TreeGrafter"/>
</dbReference>
<dbReference type="InterPro" id="IPR011989">
    <property type="entry name" value="ARM-like"/>
</dbReference>